<feature type="transmembrane region" description="Helical" evidence="2">
    <location>
        <begin position="36"/>
        <end position="58"/>
    </location>
</feature>
<sequence>MAKYLDERGDPTSATHDPERKRFSAAEAKQGRSGTAILAVLLGGLMLAFVAWGAVAIWGEAIDSDQTAETEQMQPGPSTEQTGSVNQDQSTPAIPAPTDRDPTAQTGTGGEVQQVAPDGTEK</sequence>
<evidence type="ECO:0000313" key="5">
    <source>
        <dbReference type="Proteomes" id="UP000182306"/>
    </source>
</evidence>
<dbReference type="AlphaFoldDB" id="A0A1L3LL53"/>
<dbReference type="Proteomes" id="UP000182306">
    <property type="component" value="Chromosome"/>
</dbReference>
<keyword evidence="2" id="KW-1133">Transmembrane helix</keyword>
<dbReference type="OrthoDB" id="7917233at2"/>
<dbReference type="EMBL" id="SLVU01000033">
    <property type="protein sequence ID" value="TCN18512.1"/>
    <property type="molecule type" value="Genomic_DNA"/>
</dbReference>
<reference evidence="3 5" key="1">
    <citation type="submission" date="2015-10" db="EMBL/GenBank/DDBJ databases">
        <title>Genomic differences between typical nodule nitrogen-fixing rhizobial strains and those coming from bean seeds.</title>
        <authorList>
            <person name="Peralta H."/>
            <person name="Aguilar-Vera A."/>
            <person name="Diaz R."/>
            <person name="Mora Y."/>
            <person name="Martinez-Batallar G."/>
            <person name="Salazar E."/>
            <person name="Vargas-Lagunas C."/>
            <person name="Encarnacion S."/>
            <person name="Girard L."/>
            <person name="Mora J."/>
        </authorList>
    </citation>
    <scope>NUCLEOTIDE SEQUENCE [LARGE SCALE GENOMIC DNA]</scope>
    <source>
        <strain evidence="3 5">CFNEI 73</strain>
    </source>
</reference>
<dbReference type="Proteomes" id="UP000295043">
    <property type="component" value="Unassembled WGS sequence"/>
</dbReference>
<evidence type="ECO:0000256" key="1">
    <source>
        <dbReference type="SAM" id="MobiDB-lite"/>
    </source>
</evidence>
<feature type="region of interest" description="Disordered" evidence="1">
    <location>
        <begin position="66"/>
        <end position="122"/>
    </location>
</feature>
<keyword evidence="2" id="KW-0812">Transmembrane</keyword>
<evidence type="ECO:0000313" key="4">
    <source>
        <dbReference type="EMBL" id="TCN18512.1"/>
    </source>
</evidence>
<evidence type="ECO:0000313" key="6">
    <source>
        <dbReference type="Proteomes" id="UP000295043"/>
    </source>
</evidence>
<dbReference type="KEGG" id="same:SAMCFNEI73_Ch1527"/>
<dbReference type="RefSeq" id="WP_064252713.1">
    <property type="nucleotide sequence ID" value="NZ_CP013107.1"/>
</dbReference>
<dbReference type="EMBL" id="CP013107">
    <property type="protein sequence ID" value="APG90828.1"/>
    <property type="molecule type" value="Genomic_DNA"/>
</dbReference>
<accession>A0A1L3LL53</accession>
<feature type="compositionally biased region" description="Polar residues" evidence="1">
    <location>
        <begin position="69"/>
        <end position="92"/>
    </location>
</feature>
<evidence type="ECO:0000313" key="3">
    <source>
        <dbReference type="EMBL" id="APG90828.1"/>
    </source>
</evidence>
<keyword evidence="2" id="KW-0472">Membrane</keyword>
<organism evidence="3 5">
    <name type="scientific">Sinorhizobium americanum</name>
    <dbReference type="NCBI Taxonomy" id="194963"/>
    <lineage>
        <taxon>Bacteria</taxon>
        <taxon>Pseudomonadati</taxon>
        <taxon>Pseudomonadota</taxon>
        <taxon>Alphaproteobacteria</taxon>
        <taxon>Hyphomicrobiales</taxon>
        <taxon>Rhizobiaceae</taxon>
        <taxon>Sinorhizobium/Ensifer group</taxon>
        <taxon>Sinorhizobium</taxon>
    </lineage>
</organism>
<evidence type="ECO:0000256" key="2">
    <source>
        <dbReference type="SAM" id="Phobius"/>
    </source>
</evidence>
<feature type="region of interest" description="Disordered" evidence="1">
    <location>
        <begin position="1"/>
        <end position="32"/>
    </location>
</feature>
<protein>
    <recommendedName>
        <fullName evidence="7">Transmembrane protein</fullName>
    </recommendedName>
</protein>
<gene>
    <name evidence="4" type="ORF">EV184_13352</name>
    <name evidence="3" type="ORF">SAMCFNEI73_Ch1527</name>
</gene>
<evidence type="ECO:0008006" key="7">
    <source>
        <dbReference type="Google" id="ProtNLM"/>
    </source>
</evidence>
<keyword evidence="5" id="KW-1185">Reference proteome</keyword>
<proteinExistence type="predicted"/>
<reference evidence="4 6" key="2">
    <citation type="submission" date="2019-03" db="EMBL/GenBank/DDBJ databases">
        <title>Genomic Encyclopedia of Type Strains, Phase IV (KMG-V): Genome sequencing to study the core and pangenomes of soil and plant-associated prokaryotes.</title>
        <authorList>
            <person name="Whitman W."/>
        </authorList>
    </citation>
    <scope>NUCLEOTIDE SEQUENCE [LARGE SCALE GENOMIC DNA]</scope>
    <source>
        <strain evidence="4 6">23C40</strain>
    </source>
</reference>
<feature type="compositionally biased region" description="Basic and acidic residues" evidence="1">
    <location>
        <begin position="1"/>
        <end position="24"/>
    </location>
</feature>
<name>A0A1L3LL53_9HYPH</name>